<sequence length="332" mass="35657">MRRSVRLAWRRTSCPLTIACSITIPRSAHSAFLACRRKPFHCSHLTFTLAAWRIAGAENCTRPAGGPKNARTRYDRKADWILTAAAAASPPRPPPRAFLLLVLLPDAGSATTVPEVDAASGTAAAAACCCPCSCCTTTTCSSASEKQCDDEDASGPWELDAAAPGRRKLHRLFSLPCGVAAACACEGSGADSTDWQSASALSLAFLPFLPDSNKFLSHWLALPICARRTTPRMKEQRPGGHSLLSGTGTGTALTSRLKIVPLPHTSAICPHCTGHVRVRKRKSSPQQLAPSILYPPPEMTASFNCMNTGMTHWLMIYETKGNNRSDRRQCPS</sequence>
<evidence type="ECO:0000313" key="1">
    <source>
        <dbReference type="EnsemblPlants" id="Zm00001eb135690_P001"/>
    </source>
</evidence>
<keyword evidence="2" id="KW-1185">Reference proteome</keyword>
<evidence type="ECO:0000313" key="2">
    <source>
        <dbReference type="Proteomes" id="UP000007305"/>
    </source>
</evidence>
<dbReference type="Proteomes" id="UP000007305">
    <property type="component" value="Chromosome 3"/>
</dbReference>
<proteinExistence type="predicted"/>
<dbReference type="AlphaFoldDB" id="A0A804N531"/>
<accession>A0A804N531</accession>
<dbReference type="InParanoid" id="A0A804N531"/>
<reference evidence="1" key="2">
    <citation type="submission" date="2019-07" db="EMBL/GenBank/DDBJ databases">
        <authorList>
            <person name="Seetharam A."/>
            <person name="Woodhouse M."/>
            <person name="Cannon E."/>
        </authorList>
    </citation>
    <scope>NUCLEOTIDE SEQUENCE [LARGE SCALE GENOMIC DNA]</scope>
    <source>
        <strain evidence="1">cv. B73</strain>
    </source>
</reference>
<reference evidence="1" key="3">
    <citation type="submission" date="2021-05" db="UniProtKB">
        <authorList>
            <consortium name="EnsemblPlants"/>
        </authorList>
    </citation>
    <scope>IDENTIFICATION</scope>
    <source>
        <strain evidence="1">cv. B73</strain>
    </source>
</reference>
<organism evidence="1 2">
    <name type="scientific">Zea mays</name>
    <name type="common">Maize</name>
    <dbReference type="NCBI Taxonomy" id="4577"/>
    <lineage>
        <taxon>Eukaryota</taxon>
        <taxon>Viridiplantae</taxon>
        <taxon>Streptophyta</taxon>
        <taxon>Embryophyta</taxon>
        <taxon>Tracheophyta</taxon>
        <taxon>Spermatophyta</taxon>
        <taxon>Magnoliopsida</taxon>
        <taxon>Liliopsida</taxon>
        <taxon>Poales</taxon>
        <taxon>Poaceae</taxon>
        <taxon>PACMAD clade</taxon>
        <taxon>Panicoideae</taxon>
        <taxon>Andropogonodae</taxon>
        <taxon>Andropogoneae</taxon>
        <taxon>Tripsacinae</taxon>
        <taxon>Zea</taxon>
    </lineage>
</organism>
<name>A0A804N531_MAIZE</name>
<reference evidence="2" key="1">
    <citation type="submission" date="2015-12" db="EMBL/GenBank/DDBJ databases">
        <title>Update maize B73 reference genome by single molecule sequencing technologies.</title>
        <authorList>
            <consortium name="Maize Genome Sequencing Project"/>
            <person name="Ware D."/>
        </authorList>
    </citation>
    <scope>NUCLEOTIDE SEQUENCE [LARGE SCALE GENOMIC DNA]</scope>
    <source>
        <strain evidence="2">cv. B73</strain>
    </source>
</reference>
<dbReference type="Gramene" id="Zm00001eb135690_T001">
    <property type="protein sequence ID" value="Zm00001eb135690_P001"/>
    <property type="gene ID" value="Zm00001eb135690"/>
</dbReference>
<protein>
    <submittedName>
        <fullName evidence="1">Uncharacterized protein</fullName>
    </submittedName>
</protein>
<dbReference type="EnsemblPlants" id="Zm00001eb135690_T001">
    <property type="protein sequence ID" value="Zm00001eb135690_P001"/>
    <property type="gene ID" value="Zm00001eb135690"/>
</dbReference>